<name>A0A6L5WFY9_9BACT</name>
<accession>A0A6L5WFY9</accession>
<protein>
    <submittedName>
        <fullName evidence="2">DUF2064 domain-containing protein</fullName>
    </submittedName>
</protein>
<dbReference type="InterPro" id="IPR029044">
    <property type="entry name" value="Nucleotide-diphossugar_trans"/>
</dbReference>
<dbReference type="SUPFAM" id="SSF53448">
    <property type="entry name" value="Nucleotide-diphospho-sugar transferases"/>
    <property type="match status" value="1"/>
</dbReference>
<proteinExistence type="predicted"/>
<keyword evidence="3" id="KW-1185">Reference proteome</keyword>
<dbReference type="SUPFAM" id="SSF56112">
    <property type="entry name" value="Protein kinase-like (PK-like)"/>
    <property type="match status" value="1"/>
</dbReference>
<evidence type="ECO:0000313" key="2">
    <source>
        <dbReference type="EMBL" id="MSN96040.1"/>
    </source>
</evidence>
<evidence type="ECO:0000259" key="1">
    <source>
        <dbReference type="Pfam" id="PF01636"/>
    </source>
</evidence>
<dbReference type="InterPro" id="IPR018641">
    <property type="entry name" value="Trfase_1_rSAM/seldom-assoc"/>
</dbReference>
<dbReference type="PANTHER" id="PTHR36529">
    <property type="entry name" value="SLL1095 PROTEIN"/>
    <property type="match status" value="1"/>
</dbReference>
<dbReference type="InterPro" id="IPR002575">
    <property type="entry name" value="Aminoglycoside_PTrfase"/>
</dbReference>
<dbReference type="AlphaFoldDB" id="A0A6L5WFY9"/>
<dbReference type="Gene3D" id="3.90.1200.10">
    <property type="match status" value="1"/>
</dbReference>
<dbReference type="RefSeq" id="WP_154570307.1">
    <property type="nucleotide sequence ID" value="NZ_VWSJ01000006.1"/>
</dbReference>
<reference evidence="2 3" key="1">
    <citation type="submission" date="2019-09" db="EMBL/GenBank/DDBJ databases">
        <authorList>
            <person name="Silva M."/>
            <person name="Pereira G."/>
            <person name="Lopes-Da-Costa L."/>
            <person name="Silva E."/>
        </authorList>
    </citation>
    <scope>NUCLEOTIDE SEQUENCE [LARGE SCALE GENOMIC DNA]</scope>
    <source>
        <strain evidence="2 3">FMV-PI01</strain>
    </source>
</reference>
<dbReference type="Pfam" id="PF01636">
    <property type="entry name" value="APH"/>
    <property type="match status" value="1"/>
</dbReference>
<feature type="domain" description="Aminoglycoside phosphotransferase" evidence="1">
    <location>
        <begin position="200"/>
        <end position="402"/>
    </location>
</feature>
<dbReference type="Gene3D" id="3.90.550.10">
    <property type="entry name" value="Spore Coat Polysaccharide Biosynthesis Protein SpsA, Chain A"/>
    <property type="match status" value="1"/>
</dbReference>
<sequence length="490" mass="56626">MSKSCLIFFTKSPELGKCKTRLNDFLSLKKARDLQIYLIQKNFNVVKNFEFFIYYSGDLKELQNTFLNLNSYIFKKQFGKNIGEKMKNALLETLNLGYEKVILIGSDLDNLEKVDIKNAFLNLDKFDLVFSPSKDGGYSLIGLKKMVDEIFDIKFSTENVLINTLKILDSKNLSYKLGKTINDIDTKFDIISKFTKSDEISFLASGEYNSNYLFKKGKNEYIFRVNHASQMNLDNQIIYEFKALKILESSGVTPKAYEVFKKSYFLPNGALVMEFLKGRALDYKKDLDKVAFILSKIHTLKIPKNCHLIVAKKPFLAIYNECKNMSSIYLNSKFKDKKVCDFLNFIFEICENLGLDDEISNKAIVNTELNSSNFIIGKNSSYLIDWEKPLISDKEQDLGHFLAPTTTYFKSDDILSFDKINSFLDEYEKNSSINRDLVKKYIKFNCLRGISWCAMASVAHQNKNAPQNPKIKLFLKDSFLEKVNNFLEMR</sequence>
<evidence type="ECO:0000313" key="3">
    <source>
        <dbReference type="Proteomes" id="UP000476338"/>
    </source>
</evidence>
<dbReference type="PANTHER" id="PTHR36529:SF1">
    <property type="entry name" value="GLYCOSYLTRANSFERASE"/>
    <property type="match status" value="1"/>
</dbReference>
<dbReference type="Pfam" id="PF09837">
    <property type="entry name" value="DUF2064"/>
    <property type="match status" value="1"/>
</dbReference>
<dbReference type="NCBIfam" id="TIGR04282">
    <property type="entry name" value="glyco_like_cofC"/>
    <property type="match status" value="1"/>
</dbReference>
<reference evidence="2 3" key="2">
    <citation type="submission" date="2020-03" db="EMBL/GenBank/DDBJ databases">
        <title>Campylobacter portucalensis sp. nov., a new species of Campylobacter isolated from the reproductive tract of bulls.</title>
        <authorList>
            <person name="Silva M.F."/>
            <person name="Pereira G."/>
            <person name="Carneiro C."/>
            <person name="Hemphill A."/>
            <person name="Mateus L."/>
            <person name="Lopes-Da-Costa L."/>
            <person name="Silva E."/>
        </authorList>
    </citation>
    <scope>NUCLEOTIDE SEQUENCE [LARGE SCALE GENOMIC DNA]</scope>
    <source>
        <strain evidence="2 3">FMV-PI01</strain>
    </source>
</reference>
<gene>
    <name evidence="2" type="ORF">F1B92_02335</name>
</gene>
<dbReference type="Proteomes" id="UP000476338">
    <property type="component" value="Unassembled WGS sequence"/>
</dbReference>
<comment type="caution">
    <text evidence="2">The sequence shown here is derived from an EMBL/GenBank/DDBJ whole genome shotgun (WGS) entry which is preliminary data.</text>
</comment>
<organism evidence="2 3">
    <name type="scientific">Campylobacter portucalensis</name>
    <dbReference type="NCBI Taxonomy" id="2608384"/>
    <lineage>
        <taxon>Bacteria</taxon>
        <taxon>Pseudomonadati</taxon>
        <taxon>Campylobacterota</taxon>
        <taxon>Epsilonproteobacteria</taxon>
        <taxon>Campylobacterales</taxon>
        <taxon>Campylobacteraceae</taxon>
        <taxon>Campylobacter</taxon>
    </lineage>
</organism>
<dbReference type="InterPro" id="IPR011009">
    <property type="entry name" value="Kinase-like_dom_sf"/>
</dbReference>
<dbReference type="EMBL" id="VWSJ01000006">
    <property type="protein sequence ID" value="MSN96040.1"/>
    <property type="molecule type" value="Genomic_DNA"/>
</dbReference>